<dbReference type="Proteomes" id="UP000279275">
    <property type="component" value="Unassembled WGS sequence"/>
</dbReference>
<proteinExistence type="predicted"/>
<comment type="caution">
    <text evidence="2">The sequence shown here is derived from an EMBL/GenBank/DDBJ whole genome shotgun (WGS) entry which is preliminary data.</text>
</comment>
<reference evidence="2 3" key="1">
    <citation type="submission" date="2018-10" db="EMBL/GenBank/DDBJ databases">
        <title>Isolation from cow dung.</title>
        <authorList>
            <person name="Ling L."/>
        </authorList>
    </citation>
    <scope>NUCLEOTIDE SEQUENCE [LARGE SCALE GENOMIC DNA]</scope>
    <source>
        <strain evidence="2 3">NEAU-LL90</strain>
    </source>
</reference>
<protein>
    <recommendedName>
        <fullName evidence="4">WXG100 family type VII secretion target</fullName>
    </recommendedName>
</protein>
<dbReference type="Pfam" id="PF06013">
    <property type="entry name" value="WXG100"/>
    <property type="match status" value="1"/>
</dbReference>
<name>A0A3M2LD77_9NOCA</name>
<dbReference type="SUPFAM" id="SSF140453">
    <property type="entry name" value="EsxAB dimer-like"/>
    <property type="match status" value="1"/>
</dbReference>
<evidence type="ECO:0000256" key="1">
    <source>
        <dbReference type="SAM" id="MobiDB-lite"/>
    </source>
</evidence>
<evidence type="ECO:0000313" key="2">
    <source>
        <dbReference type="EMBL" id="RMI35461.1"/>
    </source>
</evidence>
<evidence type="ECO:0008006" key="4">
    <source>
        <dbReference type="Google" id="ProtNLM"/>
    </source>
</evidence>
<dbReference type="AlphaFoldDB" id="A0A3M2LD77"/>
<feature type="compositionally biased region" description="Basic residues" evidence="1">
    <location>
        <begin position="1"/>
        <end position="11"/>
    </location>
</feature>
<sequence length="146" mass="15445">MGGVLRRRREDHRRAGADGEFAGGHRANLCGAGQSVRRPGQCSARFAAAVNGFSVDLGKLDDIVRQLENFSGFVSDQLEALGQRVGTVQEASWSGPSAQAYRTAHDNWAAAAAEFVQGVNDMSTAAALAHGHYSGAQNTNSKMLRG</sequence>
<dbReference type="EMBL" id="RFFH01000001">
    <property type="protein sequence ID" value="RMI35461.1"/>
    <property type="molecule type" value="Genomic_DNA"/>
</dbReference>
<dbReference type="Gene3D" id="1.10.287.1060">
    <property type="entry name" value="ESAT-6-like"/>
    <property type="match status" value="1"/>
</dbReference>
<gene>
    <name evidence="2" type="ORF">EBN03_04170</name>
</gene>
<organism evidence="2 3">
    <name type="scientific">Nocardia stercoris</name>
    <dbReference type="NCBI Taxonomy" id="2483361"/>
    <lineage>
        <taxon>Bacteria</taxon>
        <taxon>Bacillati</taxon>
        <taxon>Actinomycetota</taxon>
        <taxon>Actinomycetes</taxon>
        <taxon>Mycobacteriales</taxon>
        <taxon>Nocardiaceae</taxon>
        <taxon>Nocardia</taxon>
    </lineage>
</organism>
<evidence type="ECO:0000313" key="3">
    <source>
        <dbReference type="Proteomes" id="UP000279275"/>
    </source>
</evidence>
<accession>A0A3M2LD77</accession>
<feature type="region of interest" description="Disordered" evidence="1">
    <location>
        <begin position="1"/>
        <end position="20"/>
    </location>
</feature>
<keyword evidence="3" id="KW-1185">Reference proteome</keyword>
<dbReference type="InterPro" id="IPR010310">
    <property type="entry name" value="T7SS_ESAT-6-like"/>
</dbReference>
<dbReference type="InterPro" id="IPR036689">
    <property type="entry name" value="ESAT-6-like_sf"/>
</dbReference>